<gene>
    <name evidence="2" type="ORF">GSOID_T00011445001</name>
</gene>
<name>E4WX20_OIKDI</name>
<proteinExistence type="predicted"/>
<dbReference type="InParanoid" id="E4WX20"/>
<reference evidence="2" key="1">
    <citation type="journal article" date="2010" name="Science">
        <title>Plasticity of animal genome architecture unmasked by rapid evolution of a pelagic tunicate.</title>
        <authorList>
            <person name="Denoeud F."/>
            <person name="Henriet S."/>
            <person name="Mungpakdee S."/>
            <person name="Aury J.M."/>
            <person name="Da Silva C."/>
            <person name="Brinkmann H."/>
            <person name="Mikhaleva J."/>
            <person name="Olsen L.C."/>
            <person name="Jubin C."/>
            <person name="Canestro C."/>
            <person name="Bouquet J.M."/>
            <person name="Danks G."/>
            <person name="Poulain J."/>
            <person name="Campsteijn C."/>
            <person name="Adamski M."/>
            <person name="Cross I."/>
            <person name="Yadetie F."/>
            <person name="Muffato M."/>
            <person name="Louis A."/>
            <person name="Butcher S."/>
            <person name="Tsagkogeorga G."/>
            <person name="Konrad A."/>
            <person name="Singh S."/>
            <person name="Jensen M.F."/>
            <person name="Cong E.H."/>
            <person name="Eikeseth-Otteraa H."/>
            <person name="Noel B."/>
            <person name="Anthouard V."/>
            <person name="Porcel B.M."/>
            <person name="Kachouri-Lafond R."/>
            <person name="Nishino A."/>
            <person name="Ugolini M."/>
            <person name="Chourrout P."/>
            <person name="Nishida H."/>
            <person name="Aasland R."/>
            <person name="Huzurbazar S."/>
            <person name="Westhof E."/>
            <person name="Delsuc F."/>
            <person name="Lehrach H."/>
            <person name="Reinhardt R."/>
            <person name="Weissenbach J."/>
            <person name="Roy S.W."/>
            <person name="Artiguenave F."/>
            <person name="Postlethwait J.H."/>
            <person name="Manak J.R."/>
            <person name="Thompson E.M."/>
            <person name="Jaillon O."/>
            <person name="Du Pasquier L."/>
            <person name="Boudinot P."/>
            <person name="Liberles D.A."/>
            <person name="Volff J.N."/>
            <person name="Philippe H."/>
            <person name="Lenhard B."/>
            <person name="Roest Crollius H."/>
            <person name="Wincker P."/>
            <person name="Chourrout D."/>
        </authorList>
    </citation>
    <scope>NUCLEOTIDE SEQUENCE [LARGE SCALE GENOMIC DNA]</scope>
</reference>
<dbReference type="AlphaFoldDB" id="E4WX20"/>
<evidence type="ECO:0000313" key="2">
    <source>
        <dbReference type="EMBL" id="CBY21912.1"/>
    </source>
</evidence>
<feature type="region of interest" description="Disordered" evidence="1">
    <location>
        <begin position="103"/>
        <end position="122"/>
    </location>
</feature>
<organism evidence="2">
    <name type="scientific">Oikopleura dioica</name>
    <name type="common">Tunicate</name>
    <dbReference type="NCBI Taxonomy" id="34765"/>
    <lineage>
        <taxon>Eukaryota</taxon>
        <taxon>Metazoa</taxon>
        <taxon>Chordata</taxon>
        <taxon>Tunicata</taxon>
        <taxon>Appendicularia</taxon>
        <taxon>Copelata</taxon>
        <taxon>Oikopleuridae</taxon>
        <taxon>Oikopleura</taxon>
    </lineage>
</organism>
<dbReference type="EMBL" id="FN653018">
    <property type="protein sequence ID" value="CBY21912.1"/>
    <property type="molecule type" value="Genomic_DNA"/>
</dbReference>
<dbReference type="Proteomes" id="UP000001307">
    <property type="component" value="Unassembled WGS sequence"/>
</dbReference>
<feature type="compositionally biased region" description="Low complexity" evidence="1">
    <location>
        <begin position="145"/>
        <end position="171"/>
    </location>
</feature>
<feature type="compositionally biased region" description="Low complexity" evidence="1">
    <location>
        <begin position="371"/>
        <end position="388"/>
    </location>
</feature>
<evidence type="ECO:0000313" key="3">
    <source>
        <dbReference type="Proteomes" id="UP000001307"/>
    </source>
</evidence>
<feature type="region of interest" description="Disordered" evidence="1">
    <location>
        <begin position="133"/>
        <end position="186"/>
    </location>
</feature>
<protein>
    <submittedName>
        <fullName evidence="2">Uncharacterized protein</fullName>
    </submittedName>
</protein>
<keyword evidence="3" id="KW-1185">Reference proteome</keyword>
<feature type="compositionally biased region" description="Basic and acidic residues" evidence="1">
    <location>
        <begin position="356"/>
        <end position="368"/>
    </location>
</feature>
<feature type="region of interest" description="Disordered" evidence="1">
    <location>
        <begin position="354"/>
        <end position="391"/>
    </location>
</feature>
<evidence type="ECO:0000256" key="1">
    <source>
        <dbReference type="SAM" id="MobiDB-lite"/>
    </source>
</evidence>
<accession>E4WX20</accession>
<sequence>MILLALIYSCLAIPVSKDFNIQLSLPNSKNGEPRVINNINIIINVGRDAELESTDASQLTTEITDLETTAEIDVVSTPAEKISDNYDENLFIENFTTTEVPVQSSTSPVFTTPEKTEESTSATTRIERLSSTERVGAATTIRLPASTQSVSSTLSSSSKIESETSAITSIAPETSLPPPLGTEKEPENAILNPEYSTTTASIITDVITKAESGGKSSDDSASIQSVQIDIEDFQEYTTKKPMRFQTGTEKSIVFSSVATPALRLSTNTSAADINNNNNYERLEQVTNSTVAELNDTRASTIASLTSNAAYSSKAAEEIINKTELSTVSETTTEVSQTELFTALPGTAESTEALSAKAEEKTESVRSDLIDSTATTNNSTSQTTNVSSLSEEETKASGLILTSANEASSSVIPLSTTLSMETTDVNVNSTLSSTTASTVYPSETRQNSTAANLDFTTIAVTESSELDDENMSTVVSYTEEYQQTTKSEVTSSAIELTTEIFSRTTESDDQVFHTSTMADILPEISTANFSTEDSNASTASFLTEIILTDTSTTATISFDSLNTTQLETTGVPFNSTSSQAVKTTTDSFISTTNELSASSSSQTVLDQETTAETFSTFVSTAFSTINSTKVDSISTTAKSLETLNSESILAFSTNYPSDFTAESTTNSLTEIPTFEKSTLKAQEVTEPNTISTTTSEINNVSTEALNFITDVGIETTSSGQTSANYPKE</sequence>